<feature type="coiled-coil region" evidence="1">
    <location>
        <begin position="40"/>
        <end position="67"/>
    </location>
</feature>
<keyword evidence="1" id="KW-0175">Coiled coil</keyword>
<evidence type="ECO:0000313" key="3">
    <source>
        <dbReference type="EMBL" id="PRY95346.1"/>
    </source>
</evidence>
<organism evidence="3 4">
    <name type="scientific">Hasllibacter halocynthiae</name>
    <dbReference type="NCBI Taxonomy" id="595589"/>
    <lineage>
        <taxon>Bacteria</taxon>
        <taxon>Pseudomonadati</taxon>
        <taxon>Pseudomonadota</taxon>
        <taxon>Alphaproteobacteria</taxon>
        <taxon>Rhodobacterales</taxon>
        <taxon>Roseobacteraceae</taxon>
        <taxon>Hasllibacter</taxon>
    </lineage>
</organism>
<dbReference type="AlphaFoldDB" id="A0A2T0X8S5"/>
<dbReference type="Proteomes" id="UP000238801">
    <property type="component" value="Unassembled WGS sequence"/>
</dbReference>
<evidence type="ECO:0000313" key="4">
    <source>
        <dbReference type="Proteomes" id="UP000238801"/>
    </source>
</evidence>
<dbReference type="Pfam" id="PF04977">
    <property type="entry name" value="DivIC"/>
    <property type="match status" value="1"/>
</dbReference>
<comment type="caution">
    <text evidence="3">The sequence shown here is derived from an EMBL/GenBank/DDBJ whole genome shotgun (WGS) entry which is preliminary data.</text>
</comment>
<reference evidence="3 4" key="1">
    <citation type="submission" date="2018-03" db="EMBL/GenBank/DDBJ databases">
        <title>Genomic Encyclopedia of Archaeal and Bacterial Type Strains, Phase II (KMG-II): from individual species to whole genera.</title>
        <authorList>
            <person name="Goeker M."/>
        </authorList>
    </citation>
    <scope>NUCLEOTIDE SEQUENCE [LARGE SCALE GENOMIC DNA]</scope>
    <source>
        <strain evidence="3 4">DSM 29318</strain>
    </source>
</reference>
<evidence type="ECO:0000256" key="1">
    <source>
        <dbReference type="SAM" id="Coils"/>
    </source>
</evidence>
<feature type="transmembrane region" description="Helical" evidence="2">
    <location>
        <begin position="12"/>
        <end position="31"/>
    </location>
</feature>
<dbReference type="OrthoDB" id="7689499at2"/>
<dbReference type="RefSeq" id="WP_106159733.1">
    <property type="nucleotide sequence ID" value="NZ_PVTT01000001.1"/>
</dbReference>
<keyword evidence="3" id="KW-0132">Cell division</keyword>
<dbReference type="InterPro" id="IPR007060">
    <property type="entry name" value="FtsL/DivIC"/>
</dbReference>
<gene>
    <name evidence="3" type="ORF">BCF33_0964</name>
</gene>
<keyword evidence="2" id="KW-0472">Membrane</keyword>
<dbReference type="EMBL" id="PVTT01000001">
    <property type="protein sequence ID" value="PRY95346.1"/>
    <property type="molecule type" value="Genomic_DNA"/>
</dbReference>
<name>A0A2T0X8S5_9RHOB</name>
<keyword evidence="2" id="KW-0812">Transmembrane</keyword>
<protein>
    <submittedName>
        <fullName evidence="3">Cell division protein FtsB</fullName>
    </submittedName>
</protein>
<proteinExistence type="predicted"/>
<evidence type="ECO:0000256" key="2">
    <source>
        <dbReference type="SAM" id="Phobius"/>
    </source>
</evidence>
<accession>A0A2T0X8S5</accession>
<keyword evidence="3" id="KW-0131">Cell cycle</keyword>
<dbReference type="GO" id="GO:0051301">
    <property type="term" value="P:cell division"/>
    <property type="evidence" value="ECO:0007669"/>
    <property type="project" value="UniProtKB-KW"/>
</dbReference>
<keyword evidence="2" id="KW-1133">Transmembrane helix</keyword>
<sequence>MAPHGGGPGLGWIAFGAVGLVLAAHFTFAAVRGDYGMHRRAQAEAQLAEASARLAELRAEEARVRLLTQRLSDEYLDLDLLDARARAVLGYVRPDELTLR</sequence>
<keyword evidence="4" id="KW-1185">Reference proteome</keyword>